<accession>A0A9N7RAJ3</accession>
<keyword evidence="3 10" id="KW-0238">DNA-binding</keyword>
<evidence type="ECO:0000313" key="10">
    <source>
        <dbReference type="EMBL" id="CAA0820817.1"/>
    </source>
</evidence>
<evidence type="ECO:0000256" key="1">
    <source>
        <dbReference type="ARBA" id="ARBA00004123"/>
    </source>
</evidence>
<evidence type="ECO:0000256" key="4">
    <source>
        <dbReference type="ARBA" id="ARBA00023163"/>
    </source>
</evidence>
<sequence length="289" mass="31346">MSQSSEAPSAAVGGGGVSEIILFGVRVKVDPMRKSVSMNNLSEYEPAGKDGGGGDAPRASAEDGGGTGYASADDSVPRASNRNRERKRGKIGVPWTEEEHRLFLIGLERVGKGDWRGISKNFVKTRTPTQVASHAQKYFIRRNNVNCRRRRSSLFDITTDSATAMQIEEGNKNQESHAKPIAAANVEGFSVEPSPSLVLHSMQDEKSMEKSSLAPKNIIKTSSKVFRSVPTPTPSTMVDLNLNQEAPLEPLPLSLRLSLSSDVDHRFTNVSDYGIMPSLKNGDNYISVA</sequence>
<evidence type="ECO:0000256" key="5">
    <source>
        <dbReference type="ARBA" id="ARBA00023242"/>
    </source>
</evidence>
<proteinExistence type="predicted"/>
<comment type="subcellular location">
    <subcellularLocation>
        <location evidence="1">Nucleus</location>
    </subcellularLocation>
</comment>
<dbReference type="SMART" id="SM00717">
    <property type="entry name" value="SANT"/>
    <property type="match status" value="1"/>
</dbReference>
<dbReference type="InterPro" id="IPR017930">
    <property type="entry name" value="Myb_dom"/>
</dbReference>
<dbReference type="AlphaFoldDB" id="A0A9N7RAJ3"/>
<evidence type="ECO:0000256" key="6">
    <source>
        <dbReference type="SAM" id="MobiDB-lite"/>
    </source>
</evidence>
<dbReference type="OrthoDB" id="118550at2759"/>
<dbReference type="GO" id="GO:0005634">
    <property type="term" value="C:nucleus"/>
    <property type="evidence" value="ECO:0007669"/>
    <property type="project" value="UniProtKB-SubCell"/>
</dbReference>
<evidence type="ECO:0000313" key="11">
    <source>
        <dbReference type="Proteomes" id="UP001153555"/>
    </source>
</evidence>
<keyword evidence="10" id="KW-0371">Homeobox</keyword>
<dbReference type="Proteomes" id="UP001153555">
    <property type="component" value="Unassembled WGS sequence"/>
</dbReference>
<keyword evidence="11" id="KW-1185">Reference proteome</keyword>
<feature type="domain" description="SANT" evidence="8">
    <location>
        <begin position="90"/>
        <end position="143"/>
    </location>
</feature>
<dbReference type="NCBIfam" id="TIGR01557">
    <property type="entry name" value="myb_SHAQKYF"/>
    <property type="match status" value="1"/>
</dbReference>
<dbReference type="EMBL" id="CACSLK010020742">
    <property type="protein sequence ID" value="CAA0820817.1"/>
    <property type="molecule type" value="Genomic_DNA"/>
</dbReference>
<dbReference type="PROSITE" id="PS50090">
    <property type="entry name" value="MYB_LIKE"/>
    <property type="match status" value="1"/>
</dbReference>
<dbReference type="PROSITE" id="PS51293">
    <property type="entry name" value="SANT"/>
    <property type="match status" value="1"/>
</dbReference>
<dbReference type="InterPro" id="IPR001005">
    <property type="entry name" value="SANT/Myb"/>
</dbReference>
<feature type="region of interest" description="Disordered" evidence="6">
    <location>
        <begin position="34"/>
        <end position="88"/>
    </location>
</feature>
<dbReference type="Gene3D" id="1.10.10.60">
    <property type="entry name" value="Homeodomain-like"/>
    <property type="match status" value="1"/>
</dbReference>
<dbReference type="GO" id="GO:0009739">
    <property type="term" value="P:response to gibberellin"/>
    <property type="evidence" value="ECO:0007669"/>
    <property type="project" value="TreeGrafter"/>
</dbReference>
<evidence type="ECO:0000256" key="3">
    <source>
        <dbReference type="ARBA" id="ARBA00023125"/>
    </source>
</evidence>
<keyword evidence="2" id="KW-0805">Transcription regulation</keyword>
<evidence type="ECO:0000256" key="2">
    <source>
        <dbReference type="ARBA" id="ARBA00023015"/>
    </source>
</evidence>
<evidence type="ECO:0000259" key="9">
    <source>
        <dbReference type="PROSITE" id="PS51294"/>
    </source>
</evidence>
<protein>
    <submittedName>
        <fullName evidence="10">Homeodomain-like superfamily protein</fullName>
    </submittedName>
</protein>
<evidence type="ECO:0000259" key="7">
    <source>
        <dbReference type="PROSITE" id="PS50090"/>
    </source>
</evidence>
<dbReference type="FunFam" id="1.10.10.60:FF:000009">
    <property type="entry name" value="transcription factor MYB1R1"/>
    <property type="match status" value="1"/>
</dbReference>
<dbReference type="PANTHER" id="PTHR44191:SF84">
    <property type="entry name" value="F25A4.19 PROTEIN"/>
    <property type="match status" value="1"/>
</dbReference>
<keyword evidence="5" id="KW-0539">Nucleus</keyword>
<dbReference type="GO" id="GO:0003677">
    <property type="term" value="F:DNA binding"/>
    <property type="evidence" value="ECO:0007669"/>
    <property type="project" value="UniProtKB-KW"/>
</dbReference>
<name>A0A9N7RAJ3_STRHE</name>
<dbReference type="PROSITE" id="PS51294">
    <property type="entry name" value="HTH_MYB"/>
    <property type="match status" value="1"/>
</dbReference>
<organism evidence="10 11">
    <name type="scientific">Striga hermonthica</name>
    <name type="common">Purple witchweed</name>
    <name type="synonym">Buchnera hermonthica</name>
    <dbReference type="NCBI Taxonomy" id="68872"/>
    <lineage>
        <taxon>Eukaryota</taxon>
        <taxon>Viridiplantae</taxon>
        <taxon>Streptophyta</taxon>
        <taxon>Embryophyta</taxon>
        <taxon>Tracheophyta</taxon>
        <taxon>Spermatophyta</taxon>
        <taxon>Magnoliopsida</taxon>
        <taxon>eudicotyledons</taxon>
        <taxon>Gunneridae</taxon>
        <taxon>Pentapetalae</taxon>
        <taxon>asterids</taxon>
        <taxon>lamiids</taxon>
        <taxon>Lamiales</taxon>
        <taxon>Orobanchaceae</taxon>
        <taxon>Buchnereae</taxon>
        <taxon>Striga</taxon>
    </lineage>
</organism>
<gene>
    <name evidence="10" type="ORF">SHERM_18819</name>
</gene>
<dbReference type="InterPro" id="IPR052245">
    <property type="entry name" value="Plant_Stress_Dev_TF"/>
</dbReference>
<dbReference type="InterPro" id="IPR006447">
    <property type="entry name" value="Myb_dom_plants"/>
</dbReference>
<dbReference type="InterPro" id="IPR009057">
    <property type="entry name" value="Homeodomain-like_sf"/>
</dbReference>
<dbReference type="GO" id="GO:0009723">
    <property type="term" value="P:response to ethylene"/>
    <property type="evidence" value="ECO:0007669"/>
    <property type="project" value="TreeGrafter"/>
</dbReference>
<dbReference type="InterPro" id="IPR017884">
    <property type="entry name" value="SANT_dom"/>
</dbReference>
<keyword evidence="4" id="KW-0804">Transcription</keyword>
<dbReference type="SUPFAM" id="SSF46689">
    <property type="entry name" value="Homeodomain-like"/>
    <property type="match status" value="1"/>
</dbReference>
<comment type="caution">
    <text evidence="10">The sequence shown here is derived from an EMBL/GenBank/DDBJ whole genome shotgun (WGS) entry which is preliminary data.</text>
</comment>
<feature type="domain" description="Myb-like" evidence="7">
    <location>
        <begin position="94"/>
        <end position="139"/>
    </location>
</feature>
<dbReference type="Pfam" id="PF00249">
    <property type="entry name" value="Myb_DNA-binding"/>
    <property type="match status" value="1"/>
</dbReference>
<evidence type="ECO:0000259" key="8">
    <source>
        <dbReference type="PROSITE" id="PS51293"/>
    </source>
</evidence>
<dbReference type="CDD" id="cd00167">
    <property type="entry name" value="SANT"/>
    <property type="match status" value="1"/>
</dbReference>
<reference evidence="10" key="1">
    <citation type="submission" date="2019-12" db="EMBL/GenBank/DDBJ databases">
        <authorList>
            <person name="Scholes J."/>
        </authorList>
    </citation>
    <scope>NUCLEOTIDE SEQUENCE</scope>
</reference>
<feature type="domain" description="HTH myb-type" evidence="9">
    <location>
        <begin position="87"/>
        <end position="143"/>
    </location>
</feature>
<dbReference type="PANTHER" id="PTHR44191">
    <property type="entry name" value="TRANSCRIPTION FACTOR KUA1"/>
    <property type="match status" value="1"/>
</dbReference>
<dbReference type="GO" id="GO:0006355">
    <property type="term" value="P:regulation of DNA-templated transcription"/>
    <property type="evidence" value="ECO:0007669"/>
    <property type="project" value="UniProtKB-ARBA"/>
</dbReference>